<dbReference type="GO" id="GO:0009002">
    <property type="term" value="F:serine-type D-Ala-D-Ala carboxypeptidase activity"/>
    <property type="evidence" value="ECO:0007669"/>
    <property type="project" value="UniProtKB-EC"/>
</dbReference>
<accession>A0A7T1WSI7</accession>
<dbReference type="SUPFAM" id="SSF56601">
    <property type="entry name" value="beta-lactamase/transpeptidase-like"/>
    <property type="match status" value="1"/>
</dbReference>
<dbReference type="Gene3D" id="3.40.710.10">
    <property type="entry name" value="DD-peptidase/beta-lactamase superfamily"/>
    <property type="match status" value="2"/>
</dbReference>
<dbReference type="Pfam" id="PF02113">
    <property type="entry name" value="Peptidase_S13"/>
    <property type="match status" value="1"/>
</dbReference>
<feature type="region of interest" description="Disordered" evidence="3">
    <location>
        <begin position="1"/>
        <end position="28"/>
    </location>
</feature>
<dbReference type="InterPro" id="IPR012338">
    <property type="entry name" value="Beta-lactam/transpept-like"/>
</dbReference>
<sequence length="557" mass="58512">MTRLTSPGGARSPHLPPGTYRPSRPVSWSRTRTKVVAVTAGIALALGTGGSAGARTAAPAPAPSWQKAVDRILADKRLDGAATSIVISDAESGRVLYDRNPGKRLMPASNTKLLTSAAAMDLLGPGYRYRTDVLADGDRSGDRLDGDLYVRGTGDPTLLAKDYDAMAADVAAAGIKTVTGKLVADDTRFDTQRLGRSWAADDESAYYSSQISALSLAPDTDYDTGNVYLEIVPGSTAGEKPKVKVTPSNDYADVDVTATTVAGNGENTISVDREHGGNTITVSGGIPVGADPEESWTSVWEPTGYAASVFADALERHGVEVAGKTELGKATPDGAERVARHSSMPLKKITVPFMKLSNNNHAEVLTKTMGDESAGKGTWSAGLKAIEGFLKKEGVDTGTLRQVDGSGLSRMDNVSARHISTLLHSVRKKPWFKQWYDALPIACAGDRMTGGTLRSRMCDTPAEGNAHAKTGSLTGASALSGYVTDADGRKLTFSIILNNYLADSVKGIEDSIVVALASDGRETGSGKKPGTKGKGEDRRPSGPLVGPECSWKKPARC</sequence>
<proteinExistence type="inferred from homology"/>
<dbReference type="EC" id="3.4.16.4" evidence="4"/>
<dbReference type="RefSeq" id="WP_197352993.1">
    <property type="nucleotide sequence ID" value="NZ_CP048882.1"/>
</dbReference>
<organism evidence="4 5">
    <name type="scientific">Streptomyces bathyalis</name>
    <dbReference type="NCBI Taxonomy" id="2710756"/>
    <lineage>
        <taxon>Bacteria</taxon>
        <taxon>Bacillati</taxon>
        <taxon>Actinomycetota</taxon>
        <taxon>Actinomycetes</taxon>
        <taxon>Kitasatosporales</taxon>
        <taxon>Streptomycetaceae</taxon>
        <taxon>Streptomyces</taxon>
    </lineage>
</organism>
<evidence type="ECO:0000256" key="3">
    <source>
        <dbReference type="SAM" id="MobiDB-lite"/>
    </source>
</evidence>
<comment type="similarity">
    <text evidence="1">Belongs to the peptidase S13 family.</text>
</comment>
<dbReference type="EMBL" id="CP048882">
    <property type="protein sequence ID" value="QPP09218.1"/>
    <property type="molecule type" value="Genomic_DNA"/>
</dbReference>
<name>A0A7T1WSI7_9ACTN</name>
<evidence type="ECO:0000313" key="5">
    <source>
        <dbReference type="Proteomes" id="UP000595046"/>
    </source>
</evidence>
<evidence type="ECO:0000256" key="1">
    <source>
        <dbReference type="ARBA" id="ARBA00006096"/>
    </source>
</evidence>
<dbReference type="PRINTS" id="PR00922">
    <property type="entry name" value="DADACBPTASE3"/>
</dbReference>
<dbReference type="NCBIfam" id="TIGR00666">
    <property type="entry name" value="PBP4"/>
    <property type="match status" value="1"/>
</dbReference>
<keyword evidence="5" id="KW-1185">Reference proteome</keyword>
<keyword evidence="4" id="KW-0645">Protease</keyword>
<dbReference type="InterPro" id="IPR000667">
    <property type="entry name" value="Peptidase_S13"/>
</dbReference>
<dbReference type="GO" id="GO:0006508">
    <property type="term" value="P:proteolysis"/>
    <property type="evidence" value="ECO:0007669"/>
    <property type="project" value="InterPro"/>
</dbReference>
<dbReference type="Gene3D" id="3.50.80.20">
    <property type="entry name" value="D-Ala-D-Ala carboxypeptidase C, peptidase S13"/>
    <property type="match status" value="1"/>
</dbReference>
<protein>
    <submittedName>
        <fullName evidence="4">D-alanyl-D-alanine carboxypeptidase/D-alanyl-D-alanine-endopeptidase</fullName>
        <ecNumber evidence="4">3.4.16.4</ecNumber>
    </submittedName>
</protein>
<feature type="region of interest" description="Disordered" evidence="3">
    <location>
        <begin position="519"/>
        <end position="557"/>
    </location>
</feature>
<reference evidence="5" key="1">
    <citation type="submission" date="2020-02" db="EMBL/GenBank/DDBJ databases">
        <title>Streptomyces sp. ASO4wet.</title>
        <authorList>
            <person name="Risdian C."/>
            <person name="Landwehr W."/>
            <person name="Schupp P."/>
            <person name="Wink J."/>
        </authorList>
    </citation>
    <scope>NUCLEOTIDE SEQUENCE [LARGE SCALE GENOMIC DNA]</scope>
    <source>
        <strain evidence="5">ASO4wet</strain>
    </source>
</reference>
<dbReference type="GO" id="GO:0000270">
    <property type="term" value="P:peptidoglycan metabolic process"/>
    <property type="evidence" value="ECO:0007669"/>
    <property type="project" value="TreeGrafter"/>
</dbReference>
<keyword evidence="2 4" id="KW-0378">Hydrolase</keyword>
<keyword evidence="4" id="KW-0121">Carboxypeptidase</keyword>
<dbReference type="KEGG" id="sbat:G4Z16_25520"/>
<evidence type="ECO:0000256" key="2">
    <source>
        <dbReference type="ARBA" id="ARBA00022801"/>
    </source>
</evidence>
<dbReference type="AlphaFoldDB" id="A0A7T1WSI7"/>
<gene>
    <name evidence="4" type="primary">dacB</name>
    <name evidence="4" type="ORF">G4Z16_25520</name>
</gene>
<dbReference type="Proteomes" id="UP000595046">
    <property type="component" value="Chromosome"/>
</dbReference>
<dbReference type="PANTHER" id="PTHR30023:SF0">
    <property type="entry name" value="PENICILLIN-SENSITIVE CARBOXYPEPTIDASE A"/>
    <property type="match status" value="1"/>
</dbReference>
<evidence type="ECO:0000313" key="4">
    <source>
        <dbReference type="EMBL" id="QPP09218.1"/>
    </source>
</evidence>
<dbReference type="PANTHER" id="PTHR30023">
    <property type="entry name" value="D-ALANYL-D-ALANINE CARBOXYPEPTIDASE"/>
    <property type="match status" value="1"/>
</dbReference>